<feature type="domain" description="Type II secretion system protein GspG C-terminal" evidence="12">
    <location>
        <begin position="33"/>
        <end position="140"/>
    </location>
</feature>
<evidence type="ECO:0000256" key="6">
    <source>
        <dbReference type="ARBA" id="ARBA00022519"/>
    </source>
</evidence>
<dbReference type="EMBL" id="SHBL01000010">
    <property type="protein sequence ID" value="RZO24265.1"/>
    <property type="molecule type" value="Genomic_DNA"/>
</dbReference>
<protein>
    <recommendedName>
        <fullName evidence="3">Type II secretion system core protein G</fullName>
    </recommendedName>
</protein>
<name>A0A520MSR7_9GAMM</name>
<evidence type="ECO:0000256" key="7">
    <source>
        <dbReference type="ARBA" id="ARBA00022692"/>
    </source>
</evidence>
<comment type="subcellular location">
    <subcellularLocation>
        <location evidence="1">Cell inner membrane</location>
        <topology evidence="1">Single-pass membrane protein</topology>
    </subcellularLocation>
</comment>
<dbReference type="InterPro" id="IPR013545">
    <property type="entry name" value="T2SS_protein-GspG_C"/>
</dbReference>
<comment type="caution">
    <text evidence="13">The sequence shown here is derived from an EMBL/GenBank/DDBJ whole genome shotgun (WGS) entry which is preliminary data.</text>
</comment>
<evidence type="ECO:0000256" key="5">
    <source>
        <dbReference type="ARBA" id="ARBA00022481"/>
    </source>
</evidence>
<evidence type="ECO:0000256" key="2">
    <source>
        <dbReference type="ARBA" id="ARBA00009984"/>
    </source>
</evidence>
<organism evidence="13 14">
    <name type="scientific">SAR86 cluster bacterium</name>
    <dbReference type="NCBI Taxonomy" id="2030880"/>
    <lineage>
        <taxon>Bacteria</taxon>
        <taxon>Pseudomonadati</taxon>
        <taxon>Pseudomonadota</taxon>
        <taxon>Gammaproteobacteria</taxon>
        <taxon>SAR86 cluster</taxon>
    </lineage>
</organism>
<keyword evidence="6" id="KW-0997">Cell inner membrane</keyword>
<dbReference type="InterPro" id="IPR010054">
    <property type="entry name" value="Type2_sec_GspG"/>
</dbReference>
<evidence type="ECO:0000259" key="12">
    <source>
        <dbReference type="Pfam" id="PF08334"/>
    </source>
</evidence>
<dbReference type="PROSITE" id="PS00409">
    <property type="entry name" value="PROKAR_NTER_METHYL"/>
    <property type="match status" value="1"/>
</dbReference>
<proteinExistence type="inferred from homology"/>
<dbReference type="PRINTS" id="PR00813">
    <property type="entry name" value="BCTERIALGSPG"/>
</dbReference>
<dbReference type="NCBIfam" id="TIGR02532">
    <property type="entry name" value="IV_pilin_GFxxxE"/>
    <property type="match status" value="1"/>
</dbReference>
<dbReference type="Gene3D" id="3.30.700.10">
    <property type="entry name" value="Glycoprotein, Type 4 Pilin"/>
    <property type="match status" value="1"/>
</dbReference>
<accession>A0A520MSR7</accession>
<comment type="similarity">
    <text evidence="2">Belongs to the GSP G family.</text>
</comment>
<dbReference type="InterPro" id="IPR000983">
    <property type="entry name" value="Bac_GSPG_pilin"/>
</dbReference>
<evidence type="ECO:0000313" key="13">
    <source>
        <dbReference type="EMBL" id="RZO24265.1"/>
    </source>
</evidence>
<keyword evidence="8 11" id="KW-1133">Transmembrane helix</keyword>
<dbReference type="NCBIfam" id="TIGR01710">
    <property type="entry name" value="typeII_sec_gspG"/>
    <property type="match status" value="1"/>
</dbReference>
<feature type="region of interest" description="Disordered" evidence="10">
    <location>
        <begin position="122"/>
        <end position="142"/>
    </location>
</feature>
<keyword evidence="9 11" id="KW-0472">Membrane</keyword>
<dbReference type="SUPFAM" id="SSF54523">
    <property type="entry name" value="Pili subunits"/>
    <property type="match status" value="1"/>
</dbReference>
<feature type="transmembrane region" description="Helical" evidence="11">
    <location>
        <begin position="12"/>
        <end position="33"/>
    </location>
</feature>
<dbReference type="GO" id="GO:0005886">
    <property type="term" value="C:plasma membrane"/>
    <property type="evidence" value="ECO:0007669"/>
    <property type="project" value="UniProtKB-SubCell"/>
</dbReference>
<dbReference type="GO" id="GO:0015628">
    <property type="term" value="P:protein secretion by the type II secretion system"/>
    <property type="evidence" value="ECO:0007669"/>
    <property type="project" value="InterPro"/>
</dbReference>
<keyword evidence="4" id="KW-1003">Cell membrane</keyword>
<keyword evidence="5" id="KW-0488">Methylation</keyword>
<evidence type="ECO:0000256" key="10">
    <source>
        <dbReference type="SAM" id="MobiDB-lite"/>
    </source>
</evidence>
<evidence type="ECO:0000256" key="1">
    <source>
        <dbReference type="ARBA" id="ARBA00004377"/>
    </source>
</evidence>
<dbReference type="GO" id="GO:0015627">
    <property type="term" value="C:type II protein secretion system complex"/>
    <property type="evidence" value="ECO:0007669"/>
    <property type="project" value="InterPro"/>
</dbReference>
<sequence>MKKLIKKGFTLLELLIVIVILGLLVSLVSVNFLPTLSNAYVEVAKQDISRLQQALVMFKINEGKYPNSSQGLESLKTNPGNLRNPSKYPNGGYINKIPVDPWGNNYVYIFPGQNSEYDIVSLGADGQPGGEGENADIGNWSQ</sequence>
<dbReference type="InterPro" id="IPR012902">
    <property type="entry name" value="N_methyl_site"/>
</dbReference>
<dbReference type="Proteomes" id="UP000320146">
    <property type="component" value="Unassembled WGS sequence"/>
</dbReference>
<evidence type="ECO:0000256" key="3">
    <source>
        <dbReference type="ARBA" id="ARBA00020042"/>
    </source>
</evidence>
<reference evidence="13 14" key="1">
    <citation type="submission" date="2019-02" db="EMBL/GenBank/DDBJ databases">
        <title>Prokaryotic population dynamics and viral predation in marine succession experiment using metagenomics: the confinement effect.</title>
        <authorList>
            <person name="Haro-Moreno J.M."/>
            <person name="Rodriguez-Valera F."/>
            <person name="Lopez-Perez M."/>
        </authorList>
    </citation>
    <scope>NUCLEOTIDE SEQUENCE [LARGE SCALE GENOMIC DNA]</scope>
    <source>
        <strain evidence="13">MED-G166</strain>
    </source>
</reference>
<evidence type="ECO:0000256" key="9">
    <source>
        <dbReference type="ARBA" id="ARBA00023136"/>
    </source>
</evidence>
<evidence type="ECO:0000256" key="11">
    <source>
        <dbReference type="SAM" id="Phobius"/>
    </source>
</evidence>
<dbReference type="InterPro" id="IPR045584">
    <property type="entry name" value="Pilin-like"/>
</dbReference>
<evidence type="ECO:0000256" key="8">
    <source>
        <dbReference type="ARBA" id="ARBA00022989"/>
    </source>
</evidence>
<evidence type="ECO:0000313" key="14">
    <source>
        <dbReference type="Proteomes" id="UP000320146"/>
    </source>
</evidence>
<gene>
    <name evidence="13" type="primary">gspG</name>
    <name evidence="13" type="ORF">EVA99_01840</name>
</gene>
<dbReference type="Pfam" id="PF07963">
    <property type="entry name" value="N_methyl"/>
    <property type="match status" value="1"/>
</dbReference>
<evidence type="ECO:0000256" key="4">
    <source>
        <dbReference type="ARBA" id="ARBA00022475"/>
    </source>
</evidence>
<keyword evidence="7 11" id="KW-0812">Transmembrane</keyword>
<dbReference type="Pfam" id="PF08334">
    <property type="entry name" value="T2SSG"/>
    <property type="match status" value="1"/>
</dbReference>
<dbReference type="AlphaFoldDB" id="A0A520MSR7"/>